<sequence>MNLSGLLVALVTLAFFGSVGMTLLVIGCALYQKWWPFFVIIFYLLSPLPLLVARRYNAVGMGPSNSCQEAAIFMTMGILISAFGLPIVMARQDVIEAGACWYVVGGNIVVFLTIAGFFVTFGSEDVDYSMW</sequence>
<dbReference type="AlphaFoldDB" id="A0A8J2NK72"/>
<accession>A0A8J2NK72</accession>
<evidence type="ECO:0000256" key="4">
    <source>
        <dbReference type="ARBA" id="ARBA00022989"/>
    </source>
</evidence>
<evidence type="ECO:0000256" key="1">
    <source>
        <dbReference type="ARBA" id="ARBA00004141"/>
    </source>
</evidence>
<organism evidence="7 8">
    <name type="scientific">Allacma fusca</name>
    <dbReference type="NCBI Taxonomy" id="39272"/>
    <lineage>
        <taxon>Eukaryota</taxon>
        <taxon>Metazoa</taxon>
        <taxon>Ecdysozoa</taxon>
        <taxon>Arthropoda</taxon>
        <taxon>Hexapoda</taxon>
        <taxon>Collembola</taxon>
        <taxon>Symphypleona</taxon>
        <taxon>Sminthuridae</taxon>
        <taxon>Allacma</taxon>
    </lineage>
</organism>
<keyword evidence="4 6" id="KW-1133">Transmembrane helix</keyword>
<dbReference type="Pfam" id="PF04133">
    <property type="entry name" value="Vps55"/>
    <property type="match status" value="1"/>
</dbReference>
<dbReference type="GO" id="GO:0016020">
    <property type="term" value="C:membrane"/>
    <property type="evidence" value="ECO:0007669"/>
    <property type="project" value="UniProtKB-SubCell"/>
</dbReference>
<evidence type="ECO:0000313" key="7">
    <source>
        <dbReference type="EMBL" id="CAG7674176.1"/>
    </source>
</evidence>
<feature type="transmembrane region" description="Helical" evidence="6">
    <location>
        <begin position="34"/>
        <end position="50"/>
    </location>
</feature>
<gene>
    <name evidence="7" type="ORF">AFUS01_LOCUS2305</name>
</gene>
<evidence type="ECO:0000256" key="5">
    <source>
        <dbReference type="ARBA" id="ARBA00023136"/>
    </source>
</evidence>
<evidence type="ECO:0000256" key="3">
    <source>
        <dbReference type="ARBA" id="ARBA00022692"/>
    </source>
</evidence>
<feature type="transmembrane region" description="Helical" evidence="6">
    <location>
        <begin position="100"/>
        <end position="121"/>
    </location>
</feature>
<evidence type="ECO:0000313" key="8">
    <source>
        <dbReference type="Proteomes" id="UP000708208"/>
    </source>
</evidence>
<dbReference type="PANTHER" id="PTHR12050">
    <property type="entry name" value="LEPTIN RECEPTOR-RELATED"/>
    <property type="match status" value="1"/>
</dbReference>
<dbReference type="PANTHER" id="PTHR12050:SF0">
    <property type="entry name" value="RH04491P"/>
    <property type="match status" value="1"/>
</dbReference>
<dbReference type="InterPro" id="IPR007262">
    <property type="entry name" value="Vps55/LEPROT"/>
</dbReference>
<feature type="transmembrane region" description="Helical" evidence="6">
    <location>
        <begin position="6"/>
        <end position="27"/>
    </location>
</feature>
<dbReference type="Proteomes" id="UP000708208">
    <property type="component" value="Unassembled WGS sequence"/>
</dbReference>
<dbReference type="GO" id="GO:0032511">
    <property type="term" value="P:late endosome to vacuole transport via multivesicular body sorting pathway"/>
    <property type="evidence" value="ECO:0007669"/>
    <property type="project" value="TreeGrafter"/>
</dbReference>
<comment type="subcellular location">
    <subcellularLocation>
        <location evidence="1">Membrane</location>
        <topology evidence="1">Multi-pass membrane protein</topology>
    </subcellularLocation>
</comment>
<keyword evidence="8" id="KW-1185">Reference proteome</keyword>
<protein>
    <recommendedName>
        <fullName evidence="9">Leptin receptor overlapping transcript-like 1</fullName>
    </recommendedName>
</protein>
<dbReference type="GO" id="GO:0005768">
    <property type="term" value="C:endosome"/>
    <property type="evidence" value="ECO:0007669"/>
    <property type="project" value="TreeGrafter"/>
</dbReference>
<evidence type="ECO:0000256" key="6">
    <source>
        <dbReference type="SAM" id="Phobius"/>
    </source>
</evidence>
<dbReference type="OrthoDB" id="14246at2759"/>
<evidence type="ECO:0000256" key="2">
    <source>
        <dbReference type="ARBA" id="ARBA00005645"/>
    </source>
</evidence>
<proteinExistence type="inferred from homology"/>
<keyword evidence="3 6" id="KW-0812">Transmembrane</keyword>
<name>A0A8J2NK72_9HEXA</name>
<evidence type="ECO:0008006" key="9">
    <source>
        <dbReference type="Google" id="ProtNLM"/>
    </source>
</evidence>
<keyword evidence="5 6" id="KW-0472">Membrane</keyword>
<comment type="similarity">
    <text evidence="2">Belongs to the OB-RGRP/VPS55 family.</text>
</comment>
<reference evidence="7" key="1">
    <citation type="submission" date="2021-06" db="EMBL/GenBank/DDBJ databases">
        <authorList>
            <person name="Hodson N. C."/>
            <person name="Mongue J. A."/>
            <person name="Jaron S. K."/>
        </authorList>
    </citation>
    <scope>NUCLEOTIDE SEQUENCE</scope>
</reference>
<dbReference type="EMBL" id="CAJVCH010013117">
    <property type="protein sequence ID" value="CAG7674176.1"/>
    <property type="molecule type" value="Genomic_DNA"/>
</dbReference>
<comment type="caution">
    <text evidence="7">The sequence shown here is derived from an EMBL/GenBank/DDBJ whole genome shotgun (WGS) entry which is preliminary data.</text>
</comment>
<feature type="transmembrane region" description="Helical" evidence="6">
    <location>
        <begin position="70"/>
        <end position="88"/>
    </location>
</feature>